<dbReference type="Pfam" id="PF19677">
    <property type="entry name" value="DUF6179"/>
    <property type="match status" value="1"/>
</dbReference>
<evidence type="ECO:0000313" key="1">
    <source>
        <dbReference type="EMBL" id="MDW2798218.1"/>
    </source>
</evidence>
<organism evidence="1 2">
    <name type="scientific">Clostridium boliviensis</name>
    <dbReference type="NCBI Taxonomy" id="318465"/>
    <lineage>
        <taxon>Bacteria</taxon>
        <taxon>Bacillati</taxon>
        <taxon>Bacillota</taxon>
        <taxon>Clostridia</taxon>
        <taxon>Eubacteriales</taxon>
        <taxon>Clostridiaceae</taxon>
        <taxon>Clostridium</taxon>
    </lineage>
</organism>
<dbReference type="RefSeq" id="WP_318064455.1">
    <property type="nucleotide sequence ID" value="NZ_JAWONS010000179.1"/>
</dbReference>
<protein>
    <submittedName>
        <fullName evidence="1">DUF6179 domain-containing protein</fullName>
    </submittedName>
</protein>
<name>A0ABU4GKS4_9CLOT</name>
<keyword evidence="2" id="KW-1185">Reference proteome</keyword>
<gene>
    <name evidence="1" type="ORF">RZO55_11575</name>
</gene>
<comment type="caution">
    <text evidence="1">The sequence shown here is derived from an EMBL/GenBank/DDBJ whole genome shotgun (WGS) entry which is preliminary data.</text>
</comment>
<evidence type="ECO:0000313" key="2">
    <source>
        <dbReference type="Proteomes" id="UP001276854"/>
    </source>
</evidence>
<accession>A0ABU4GKS4</accession>
<dbReference type="EMBL" id="JAWONS010000179">
    <property type="protein sequence ID" value="MDW2798218.1"/>
    <property type="molecule type" value="Genomic_DNA"/>
</dbReference>
<sequence length="285" mass="33051">MRYRQEELISVVAKLASRYTSNESTSISYEKARQLMEAVIYCIHEYENGGAGPGELAADDSGLPADMAYKQGYERLLDKVSKIRQEYNLMMEDFRHYGNRCCYDTLQEGLPAFFLYYDPRFNPMNHILTLDYPILIPLKSLCGADLMEIYVSCAHLEQRFLQKLPADYILYVLYAYSGDYEELIINLASVVLRNVLGCRIAGKTIDLCEYSEAELTRLTNFILTNTREDIEEQLKKYVDEMMDAAYEGDRVLGHYLKEDIRDFSFELKNAWSNNCLHTVLAVERR</sequence>
<reference evidence="1 2" key="1">
    <citation type="submission" date="2023-10" db="EMBL/GenBank/DDBJ databases">
        <title>A novel Glycoside Hydrolase 43-Like Enzyme from Clostrdium boliviensis is an Endo-xylanase, and a Candidate for Xylooligosaccharides Production from Different Xylan Substrates.</title>
        <authorList>
            <person name="Alvarez M.T."/>
            <person name="Rocabado-Villegas L.R."/>
            <person name="Salas-Veizaga D.M."/>
            <person name="Linares-Pasten J.A."/>
            <person name="Gudmundsdottir E.E."/>
            <person name="Hreggvidsson G.O."/>
            <person name="Adlercreutz P."/>
            <person name="Nordberg Karlsson E."/>
        </authorList>
    </citation>
    <scope>NUCLEOTIDE SEQUENCE [LARGE SCALE GENOMIC DNA]</scope>
    <source>
        <strain evidence="1 2">E-1</strain>
    </source>
</reference>
<proteinExistence type="predicted"/>
<dbReference type="Proteomes" id="UP001276854">
    <property type="component" value="Unassembled WGS sequence"/>
</dbReference>
<dbReference type="InterPro" id="IPR045751">
    <property type="entry name" value="DUF6179"/>
</dbReference>